<dbReference type="OrthoDB" id="357854at2"/>
<reference evidence="2" key="1">
    <citation type="submission" date="2009-12" db="EMBL/GenBank/DDBJ databases">
        <title>Complete sequence of Treponema primitia strain ZAS-2.</title>
        <authorList>
            <person name="Tetu S.G."/>
            <person name="Matson E."/>
            <person name="Ren Q."/>
            <person name="Seshadri R."/>
            <person name="Elbourne L."/>
            <person name="Hassan K.A."/>
            <person name="Durkin A."/>
            <person name="Radune D."/>
            <person name="Mohamoud Y."/>
            <person name="Shay R."/>
            <person name="Jin S."/>
            <person name="Zhang X."/>
            <person name="Lucey K."/>
            <person name="Ballor N.R."/>
            <person name="Ottesen E."/>
            <person name="Rosenthal R."/>
            <person name="Allen A."/>
            <person name="Leadbetter J.R."/>
            <person name="Paulsen I.T."/>
        </authorList>
    </citation>
    <scope>NUCLEOTIDE SEQUENCE [LARGE SCALE GENOMIC DNA]</scope>
    <source>
        <strain evidence="2">ATCC BAA-887 / DSM 12427 / ZAS-2</strain>
    </source>
</reference>
<dbReference type="STRING" id="545694.TREPR_1427"/>
<proteinExistence type="predicted"/>
<gene>
    <name evidence="1" type="ordered locus">TREPR_1427</name>
</gene>
<evidence type="ECO:0000313" key="1">
    <source>
        <dbReference type="EMBL" id="AEF86288.1"/>
    </source>
</evidence>
<evidence type="ECO:0008006" key="3">
    <source>
        <dbReference type="Google" id="ProtNLM"/>
    </source>
</evidence>
<dbReference type="Proteomes" id="UP000009223">
    <property type="component" value="Chromosome"/>
</dbReference>
<keyword evidence="2" id="KW-1185">Reference proteome</keyword>
<accession>F5YQ68</accession>
<organism evidence="1 2">
    <name type="scientific">Treponema primitia (strain ATCC BAA-887 / DSM 12427 / ZAS-2)</name>
    <dbReference type="NCBI Taxonomy" id="545694"/>
    <lineage>
        <taxon>Bacteria</taxon>
        <taxon>Pseudomonadati</taxon>
        <taxon>Spirochaetota</taxon>
        <taxon>Spirochaetia</taxon>
        <taxon>Spirochaetales</taxon>
        <taxon>Treponemataceae</taxon>
        <taxon>Treponema</taxon>
    </lineage>
</organism>
<dbReference type="AlphaFoldDB" id="F5YQ68"/>
<dbReference type="RefSeq" id="WP_015708670.1">
    <property type="nucleotide sequence ID" value="NC_015578.1"/>
</dbReference>
<dbReference type="KEGG" id="tpi:TREPR_1427"/>
<reference evidence="1 2" key="2">
    <citation type="journal article" date="2011" name="ISME J.">
        <title>RNA-seq reveals cooperative metabolic interactions between two termite-gut spirochete species in co-culture.</title>
        <authorList>
            <person name="Rosenthal A.Z."/>
            <person name="Matson E.G."/>
            <person name="Eldar A."/>
            <person name="Leadbetter J.R."/>
        </authorList>
    </citation>
    <scope>NUCLEOTIDE SEQUENCE [LARGE SCALE GENOMIC DNA]</scope>
    <source>
        <strain evidence="2">ATCC BAA-887 / DSM 12427 / ZAS-2</strain>
    </source>
</reference>
<dbReference type="HOGENOM" id="CLU_125012_0_0_12"/>
<protein>
    <recommendedName>
        <fullName evidence="3">Transposase</fullName>
    </recommendedName>
</protein>
<evidence type="ECO:0000313" key="2">
    <source>
        <dbReference type="Proteomes" id="UP000009223"/>
    </source>
</evidence>
<dbReference type="EMBL" id="CP001843">
    <property type="protein sequence ID" value="AEF86288.1"/>
    <property type="molecule type" value="Genomic_DNA"/>
</dbReference>
<name>F5YQ68_TREPZ</name>
<sequence length="116" mass="13112">MLKKCDELSGYSIFVDKVREYSEAIPDAKSAFKKAIDDCIEHDVLRDFLKSHLSEVLNMLLAEWKNVKWGEVQREEGREEKAREDAKNLLALGVSPETVAKGVGLDMETVKKLSAE</sequence>